<keyword evidence="6" id="KW-0378">Hydrolase</keyword>
<dbReference type="GO" id="GO:0016787">
    <property type="term" value="F:hydrolase activity"/>
    <property type="evidence" value="ECO:0007669"/>
    <property type="project" value="UniProtKB-KW"/>
</dbReference>
<dbReference type="InterPro" id="IPR038371">
    <property type="entry name" value="Cu_polyphenol_OxRdtase_sf"/>
</dbReference>
<dbReference type="SUPFAM" id="SSF64438">
    <property type="entry name" value="CNF1/YfiH-like putative cysteine hydrolases"/>
    <property type="match status" value="1"/>
</dbReference>
<keyword evidence="5" id="KW-0479">Metal-binding</keyword>
<evidence type="ECO:0000313" key="14">
    <source>
        <dbReference type="Proteomes" id="UP000233534"/>
    </source>
</evidence>
<gene>
    <name evidence="12" type="ORF">HVS_06165</name>
    <name evidence="13" type="ORF">HVS_14970</name>
</gene>
<dbReference type="NCBIfam" id="TIGR00726">
    <property type="entry name" value="peptidoglycan editing factor PgeF"/>
    <property type="match status" value="1"/>
</dbReference>
<evidence type="ECO:0000256" key="2">
    <source>
        <dbReference type="ARBA" id="ARBA00003215"/>
    </source>
</evidence>
<protein>
    <recommendedName>
        <fullName evidence="11">Purine nucleoside phosphorylase</fullName>
    </recommendedName>
</protein>
<comment type="catalytic activity">
    <reaction evidence="10">
        <text>S-methyl-5'-thioadenosine + phosphate = 5-(methylsulfanyl)-alpha-D-ribose 1-phosphate + adenine</text>
        <dbReference type="Rhea" id="RHEA:11852"/>
        <dbReference type="ChEBI" id="CHEBI:16708"/>
        <dbReference type="ChEBI" id="CHEBI:17509"/>
        <dbReference type="ChEBI" id="CHEBI:43474"/>
        <dbReference type="ChEBI" id="CHEBI:58533"/>
        <dbReference type="EC" id="2.4.2.28"/>
    </reaction>
    <physiologicalReaction direction="left-to-right" evidence="10">
        <dbReference type="Rhea" id="RHEA:11853"/>
    </physiologicalReaction>
</comment>
<keyword evidence="4" id="KW-0808">Transferase</keyword>
<dbReference type="GO" id="GO:0017061">
    <property type="term" value="F:S-methyl-5-thioadenosine phosphorylase activity"/>
    <property type="evidence" value="ECO:0007669"/>
    <property type="project" value="UniProtKB-EC"/>
</dbReference>
<evidence type="ECO:0000256" key="4">
    <source>
        <dbReference type="ARBA" id="ARBA00022679"/>
    </source>
</evidence>
<dbReference type="KEGG" id="hsc:HVS_14970"/>
<name>A0A2K9EHZ3_9FIRM</name>
<dbReference type="AlphaFoldDB" id="A0A2K9EHZ3"/>
<sequence>MDNRFDKSKDVTHVSINGIELIQFNNLLKYKDVITHCFTTRHGGVSQKPYESLNMAFNKKDERENVEENYRRVAKALEIEIENMVLSNQVHDSKIRVVTEEDRGKGIIRQSDIIGFDGLATNRRKVALVTFYADCVPVFLFDPVKTVISIAHSGWRGTVKEIAKEAVRKMKDAFFCEPKDILAAIGPSIGRCCFEVGDEVYREFEANIEWSTKYCEKKDGKWYFDLPAVIKNSLLNEGLADDNIVLSGICTKCNKDMFFSHRGDNGKTGTLAGIMMIN</sequence>
<accession>A0A2K9EHZ3</accession>
<evidence type="ECO:0000256" key="6">
    <source>
        <dbReference type="ARBA" id="ARBA00022801"/>
    </source>
</evidence>
<dbReference type="PANTHER" id="PTHR30616:SF2">
    <property type="entry name" value="PURINE NUCLEOSIDE PHOSPHORYLASE LACC1"/>
    <property type="match status" value="1"/>
</dbReference>
<dbReference type="EMBL" id="CP025197">
    <property type="protein sequence ID" value="AUG57159.1"/>
    <property type="molecule type" value="Genomic_DNA"/>
</dbReference>
<evidence type="ECO:0000256" key="3">
    <source>
        <dbReference type="ARBA" id="ARBA00007353"/>
    </source>
</evidence>
<comment type="catalytic activity">
    <reaction evidence="1">
        <text>inosine + phosphate = alpha-D-ribose 1-phosphate + hypoxanthine</text>
        <dbReference type="Rhea" id="RHEA:27646"/>
        <dbReference type="ChEBI" id="CHEBI:17368"/>
        <dbReference type="ChEBI" id="CHEBI:17596"/>
        <dbReference type="ChEBI" id="CHEBI:43474"/>
        <dbReference type="ChEBI" id="CHEBI:57720"/>
        <dbReference type="EC" id="2.4.2.1"/>
    </reaction>
    <physiologicalReaction direction="left-to-right" evidence="1">
        <dbReference type="Rhea" id="RHEA:27647"/>
    </physiologicalReaction>
</comment>
<dbReference type="Proteomes" id="UP000233534">
    <property type="component" value="Chromosome"/>
</dbReference>
<evidence type="ECO:0000256" key="7">
    <source>
        <dbReference type="ARBA" id="ARBA00022833"/>
    </source>
</evidence>
<keyword evidence="7" id="KW-0862">Zinc</keyword>
<comment type="similarity">
    <text evidence="3 11">Belongs to the purine nucleoside phosphorylase YfiH/LACC1 family.</text>
</comment>
<comment type="function">
    <text evidence="2">Purine nucleoside enzyme that catalyzes the phosphorolysis of adenosine and inosine nucleosides, yielding D-ribose 1-phosphate and the respective free bases, adenine and hypoxanthine. Also catalyzes the phosphorolysis of S-methyl-5'-thioadenosine into adenine and S-methyl-5-thio-alpha-D-ribose 1-phosphate. Also has adenosine deaminase activity.</text>
</comment>
<dbReference type="GO" id="GO:0005507">
    <property type="term" value="F:copper ion binding"/>
    <property type="evidence" value="ECO:0007669"/>
    <property type="project" value="TreeGrafter"/>
</dbReference>
<dbReference type="EMBL" id="CP025197">
    <property type="protein sequence ID" value="AUG58845.1"/>
    <property type="molecule type" value="Genomic_DNA"/>
</dbReference>
<evidence type="ECO:0000256" key="1">
    <source>
        <dbReference type="ARBA" id="ARBA00000553"/>
    </source>
</evidence>
<dbReference type="Gene3D" id="3.60.140.10">
    <property type="entry name" value="CNF1/YfiH-like putative cysteine hydrolases"/>
    <property type="match status" value="1"/>
</dbReference>
<evidence type="ECO:0000313" key="12">
    <source>
        <dbReference type="EMBL" id="AUG57159.1"/>
    </source>
</evidence>
<dbReference type="CDD" id="cd16833">
    <property type="entry name" value="YfiH"/>
    <property type="match status" value="1"/>
</dbReference>
<evidence type="ECO:0000256" key="5">
    <source>
        <dbReference type="ARBA" id="ARBA00022723"/>
    </source>
</evidence>
<comment type="catalytic activity">
    <reaction evidence="8">
        <text>adenosine + H2O + H(+) = inosine + NH4(+)</text>
        <dbReference type="Rhea" id="RHEA:24408"/>
        <dbReference type="ChEBI" id="CHEBI:15377"/>
        <dbReference type="ChEBI" id="CHEBI:15378"/>
        <dbReference type="ChEBI" id="CHEBI:16335"/>
        <dbReference type="ChEBI" id="CHEBI:17596"/>
        <dbReference type="ChEBI" id="CHEBI:28938"/>
        <dbReference type="EC" id="3.5.4.4"/>
    </reaction>
    <physiologicalReaction direction="left-to-right" evidence="8">
        <dbReference type="Rhea" id="RHEA:24409"/>
    </physiologicalReaction>
</comment>
<evidence type="ECO:0000313" key="13">
    <source>
        <dbReference type="EMBL" id="AUG58845.1"/>
    </source>
</evidence>
<evidence type="ECO:0000256" key="9">
    <source>
        <dbReference type="ARBA" id="ARBA00048968"/>
    </source>
</evidence>
<organism evidence="13 14">
    <name type="scientific">Acetivibrio saccincola</name>
    <dbReference type="NCBI Taxonomy" id="1677857"/>
    <lineage>
        <taxon>Bacteria</taxon>
        <taxon>Bacillati</taxon>
        <taxon>Bacillota</taxon>
        <taxon>Clostridia</taxon>
        <taxon>Eubacteriales</taxon>
        <taxon>Oscillospiraceae</taxon>
        <taxon>Acetivibrio</taxon>
    </lineage>
</organism>
<dbReference type="PANTHER" id="PTHR30616">
    <property type="entry name" value="UNCHARACTERIZED PROTEIN YFIH"/>
    <property type="match status" value="1"/>
</dbReference>
<proteinExistence type="inferred from homology"/>
<dbReference type="KEGG" id="hsc:HVS_06165"/>
<dbReference type="RefSeq" id="WP_101300222.1">
    <property type="nucleotide sequence ID" value="NZ_CP025197.1"/>
</dbReference>
<evidence type="ECO:0000256" key="11">
    <source>
        <dbReference type="RuleBase" id="RU361274"/>
    </source>
</evidence>
<evidence type="ECO:0000256" key="10">
    <source>
        <dbReference type="ARBA" id="ARBA00049893"/>
    </source>
</evidence>
<evidence type="ECO:0000256" key="8">
    <source>
        <dbReference type="ARBA" id="ARBA00047989"/>
    </source>
</evidence>
<keyword evidence="14" id="KW-1185">Reference proteome</keyword>
<reference evidence="13 14" key="1">
    <citation type="submission" date="2017-12" db="EMBL/GenBank/DDBJ databases">
        <title>Complete genome sequence of Herbivorax saccincola GGR1, a novel Cellulosome-producing hydrolytic bacterium in a thermophilic biogas plant, established by Illumina and Nanopore MinION sequencing.</title>
        <authorList>
            <person name="Pechtl A."/>
            <person name="Ruckert C."/>
            <person name="Koeck D.E."/>
            <person name="Maus I."/>
            <person name="Winkler A."/>
            <person name="Kalinowski J."/>
            <person name="Puhler A."/>
            <person name="Schwarz W.W."/>
            <person name="Zverlov V.V."/>
            <person name="Schluter A."/>
            <person name="Liebl W."/>
        </authorList>
    </citation>
    <scope>NUCLEOTIDE SEQUENCE [LARGE SCALE GENOMIC DNA]</scope>
    <source>
        <strain evidence="13">GGR1</strain>
        <strain evidence="14">SR1</strain>
    </source>
</reference>
<dbReference type="Pfam" id="PF02578">
    <property type="entry name" value="Cu-oxidase_4"/>
    <property type="match status" value="1"/>
</dbReference>
<dbReference type="InterPro" id="IPR011324">
    <property type="entry name" value="Cytotoxic_necrot_fac-like_cat"/>
</dbReference>
<comment type="catalytic activity">
    <reaction evidence="9">
        <text>adenosine + phosphate = alpha-D-ribose 1-phosphate + adenine</text>
        <dbReference type="Rhea" id="RHEA:27642"/>
        <dbReference type="ChEBI" id="CHEBI:16335"/>
        <dbReference type="ChEBI" id="CHEBI:16708"/>
        <dbReference type="ChEBI" id="CHEBI:43474"/>
        <dbReference type="ChEBI" id="CHEBI:57720"/>
        <dbReference type="EC" id="2.4.2.1"/>
    </reaction>
    <physiologicalReaction direction="left-to-right" evidence="9">
        <dbReference type="Rhea" id="RHEA:27643"/>
    </physiologicalReaction>
</comment>
<dbReference type="InterPro" id="IPR003730">
    <property type="entry name" value="Cu_polyphenol_OxRdtase"/>
</dbReference>